<sequence length="148" mass="16609">MSLMTQSRSLKMESKIEGRGRLRERCLEWPRVSIVGEVARVATSKVHLLDEADDSRLPRAPRHGVGKVLDEMHVEKIVHELGEMDVASATVGDFDSALHILAGLKCALLEVRRAHLATQAEITEMRPRLNEVRRDLRKARATVVNLEA</sequence>
<comment type="caution">
    <text evidence="1">The sequence shown here is derived from an EMBL/GenBank/DDBJ whole genome shotgun (WGS) entry which is preliminary data.</text>
</comment>
<gene>
    <name evidence="1" type="ORF">Acr_17g0000730</name>
</gene>
<organism evidence="1 2">
    <name type="scientific">Actinidia rufa</name>
    <dbReference type="NCBI Taxonomy" id="165716"/>
    <lineage>
        <taxon>Eukaryota</taxon>
        <taxon>Viridiplantae</taxon>
        <taxon>Streptophyta</taxon>
        <taxon>Embryophyta</taxon>
        <taxon>Tracheophyta</taxon>
        <taxon>Spermatophyta</taxon>
        <taxon>Magnoliopsida</taxon>
        <taxon>eudicotyledons</taxon>
        <taxon>Gunneridae</taxon>
        <taxon>Pentapetalae</taxon>
        <taxon>asterids</taxon>
        <taxon>Ericales</taxon>
        <taxon>Actinidiaceae</taxon>
        <taxon>Actinidia</taxon>
    </lineage>
</organism>
<reference evidence="1 2" key="1">
    <citation type="submission" date="2019-07" db="EMBL/GenBank/DDBJ databases">
        <title>De Novo Assembly of kiwifruit Actinidia rufa.</title>
        <authorList>
            <person name="Sugita-Konishi S."/>
            <person name="Sato K."/>
            <person name="Mori E."/>
            <person name="Abe Y."/>
            <person name="Kisaki G."/>
            <person name="Hamano K."/>
            <person name="Suezawa K."/>
            <person name="Otani M."/>
            <person name="Fukuda T."/>
            <person name="Manabe T."/>
            <person name="Gomi K."/>
            <person name="Tabuchi M."/>
            <person name="Akimitsu K."/>
            <person name="Kataoka I."/>
        </authorList>
    </citation>
    <scope>NUCLEOTIDE SEQUENCE [LARGE SCALE GENOMIC DNA]</scope>
    <source>
        <strain evidence="2">cv. Fuchu</strain>
    </source>
</reference>
<dbReference type="Proteomes" id="UP000585474">
    <property type="component" value="Unassembled WGS sequence"/>
</dbReference>
<name>A0A7J0G0P9_9ERIC</name>
<proteinExistence type="predicted"/>
<protein>
    <submittedName>
        <fullName evidence="1">Uncharacterized protein</fullName>
    </submittedName>
</protein>
<dbReference type="AlphaFoldDB" id="A0A7J0G0P9"/>
<evidence type="ECO:0000313" key="1">
    <source>
        <dbReference type="EMBL" id="GFZ04501.1"/>
    </source>
</evidence>
<evidence type="ECO:0000313" key="2">
    <source>
        <dbReference type="Proteomes" id="UP000585474"/>
    </source>
</evidence>
<keyword evidence="2" id="KW-1185">Reference proteome</keyword>
<dbReference type="EMBL" id="BJWL01000017">
    <property type="protein sequence ID" value="GFZ04501.1"/>
    <property type="molecule type" value="Genomic_DNA"/>
</dbReference>
<accession>A0A7J0G0P9</accession>